<dbReference type="InterPro" id="IPR000742">
    <property type="entry name" value="EGF"/>
</dbReference>
<keyword evidence="3" id="KW-0677">Repeat</keyword>
<feature type="domain" description="EGF-like" evidence="6">
    <location>
        <begin position="67"/>
        <end position="103"/>
    </location>
</feature>
<organism evidence="7 8">
    <name type="scientific">Lymnaea stagnalis</name>
    <name type="common">Great pond snail</name>
    <name type="synonym">Helix stagnalis</name>
    <dbReference type="NCBI Taxonomy" id="6523"/>
    <lineage>
        <taxon>Eukaryota</taxon>
        <taxon>Metazoa</taxon>
        <taxon>Spiralia</taxon>
        <taxon>Lophotrochozoa</taxon>
        <taxon>Mollusca</taxon>
        <taxon>Gastropoda</taxon>
        <taxon>Heterobranchia</taxon>
        <taxon>Euthyneura</taxon>
        <taxon>Panpulmonata</taxon>
        <taxon>Hygrophila</taxon>
        <taxon>Lymnaeoidea</taxon>
        <taxon>Lymnaeidae</taxon>
        <taxon>Lymnaea</taxon>
    </lineage>
</organism>
<sequence length="146" mass="16721">MKSTPGKVIVTLLILFTIVDASTERETKKTCDDVHCQNGGVCSIRRQKPLCKCLVNFKGRYCETLVDADPCTRYTCYNGGHCVFTNSGPICKCAEGFRGKRCDRYVSRHPCDEHKCDHDEICYVRRGRPYCTSEEPVKKPRPQRRH</sequence>
<evidence type="ECO:0000256" key="3">
    <source>
        <dbReference type="ARBA" id="ARBA00022737"/>
    </source>
</evidence>
<evidence type="ECO:0000256" key="2">
    <source>
        <dbReference type="ARBA" id="ARBA00022729"/>
    </source>
</evidence>
<dbReference type="GO" id="GO:0005112">
    <property type="term" value="F:Notch binding"/>
    <property type="evidence" value="ECO:0007669"/>
    <property type="project" value="TreeGrafter"/>
</dbReference>
<keyword evidence="2 5" id="KW-0732">Signal</keyword>
<evidence type="ECO:0000313" key="8">
    <source>
        <dbReference type="Proteomes" id="UP001497497"/>
    </source>
</evidence>
<comment type="caution">
    <text evidence="4">Lacks conserved residue(s) required for the propagation of feature annotation.</text>
</comment>
<feature type="signal peptide" evidence="5">
    <location>
        <begin position="1"/>
        <end position="21"/>
    </location>
</feature>
<proteinExistence type="predicted"/>
<dbReference type="GO" id="GO:0007219">
    <property type="term" value="P:Notch signaling pathway"/>
    <property type="evidence" value="ECO:0007669"/>
    <property type="project" value="TreeGrafter"/>
</dbReference>
<protein>
    <recommendedName>
        <fullName evidence="6">EGF-like domain-containing protein</fullName>
    </recommendedName>
</protein>
<dbReference type="PANTHER" id="PTHR12916">
    <property type="entry name" value="CYTOCHROME C OXIDASE POLYPEPTIDE VIC-2"/>
    <property type="match status" value="1"/>
</dbReference>
<keyword evidence="4" id="KW-1015">Disulfide bond</keyword>
<dbReference type="PROSITE" id="PS00022">
    <property type="entry name" value="EGF_1"/>
    <property type="match status" value="2"/>
</dbReference>
<feature type="disulfide bond" evidence="4">
    <location>
        <begin position="53"/>
        <end position="62"/>
    </location>
</feature>
<dbReference type="AlphaFoldDB" id="A0AAV2IB18"/>
<evidence type="ECO:0000313" key="7">
    <source>
        <dbReference type="EMBL" id="CAL1544021.1"/>
    </source>
</evidence>
<evidence type="ECO:0000259" key="6">
    <source>
        <dbReference type="PROSITE" id="PS50026"/>
    </source>
</evidence>
<dbReference type="EMBL" id="CAXITT010000591">
    <property type="protein sequence ID" value="CAL1544021.1"/>
    <property type="molecule type" value="Genomic_DNA"/>
</dbReference>
<dbReference type="Gene3D" id="2.10.25.10">
    <property type="entry name" value="Laminin"/>
    <property type="match status" value="2"/>
</dbReference>
<gene>
    <name evidence="7" type="ORF">GSLYS_00017534001</name>
</gene>
<dbReference type="CDD" id="cd00054">
    <property type="entry name" value="EGF_CA"/>
    <property type="match status" value="1"/>
</dbReference>
<dbReference type="SUPFAM" id="SSF57196">
    <property type="entry name" value="EGF/Laminin"/>
    <property type="match status" value="2"/>
</dbReference>
<name>A0AAV2IB18_LYMST</name>
<dbReference type="SMART" id="SM00181">
    <property type="entry name" value="EGF"/>
    <property type="match status" value="2"/>
</dbReference>
<evidence type="ECO:0000256" key="5">
    <source>
        <dbReference type="SAM" id="SignalP"/>
    </source>
</evidence>
<comment type="caution">
    <text evidence="7">The sequence shown here is derived from an EMBL/GenBank/DDBJ whole genome shotgun (WGS) entry which is preliminary data.</text>
</comment>
<dbReference type="PROSITE" id="PS01186">
    <property type="entry name" value="EGF_2"/>
    <property type="match status" value="1"/>
</dbReference>
<keyword evidence="1 4" id="KW-0245">EGF-like domain</keyword>
<dbReference type="PROSITE" id="PS50026">
    <property type="entry name" value="EGF_3"/>
    <property type="match status" value="2"/>
</dbReference>
<evidence type="ECO:0000256" key="1">
    <source>
        <dbReference type="ARBA" id="ARBA00022536"/>
    </source>
</evidence>
<dbReference type="PANTHER" id="PTHR12916:SF4">
    <property type="entry name" value="UNINFLATABLE, ISOFORM C"/>
    <property type="match status" value="1"/>
</dbReference>
<feature type="disulfide bond" evidence="4">
    <location>
        <begin position="93"/>
        <end position="102"/>
    </location>
</feature>
<accession>A0AAV2IB18</accession>
<reference evidence="7 8" key="1">
    <citation type="submission" date="2024-04" db="EMBL/GenBank/DDBJ databases">
        <authorList>
            <consortium name="Genoscope - CEA"/>
            <person name="William W."/>
        </authorList>
    </citation>
    <scope>NUCLEOTIDE SEQUENCE [LARGE SCALE GENOMIC DNA]</scope>
</reference>
<dbReference type="Proteomes" id="UP001497497">
    <property type="component" value="Unassembled WGS sequence"/>
</dbReference>
<feature type="domain" description="EGF-like" evidence="6">
    <location>
        <begin position="27"/>
        <end position="63"/>
    </location>
</feature>
<evidence type="ECO:0000256" key="4">
    <source>
        <dbReference type="PROSITE-ProRule" id="PRU00076"/>
    </source>
</evidence>
<feature type="chain" id="PRO_5043348648" description="EGF-like domain-containing protein" evidence="5">
    <location>
        <begin position="22"/>
        <end position="146"/>
    </location>
</feature>
<keyword evidence="8" id="KW-1185">Reference proteome</keyword>
<dbReference type="Pfam" id="PF00008">
    <property type="entry name" value="EGF"/>
    <property type="match status" value="1"/>
</dbReference>